<evidence type="ECO:0000256" key="4">
    <source>
        <dbReference type="ARBA" id="ARBA00023163"/>
    </source>
</evidence>
<gene>
    <name evidence="8" type="ORF">BJX66DRAFT_349396</name>
</gene>
<evidence type="ECO:0000256" key="2">
    <source>
        <dbReference type="ARBA" id="ARBA00023015"/>
    </source>
</evidence>
<keyword evidence="1" id="KW-0479">Metal-binding</keyword>
<evidence type="ECO:0000313" key="8">
    <source>
        <dbReference type="EMBL" id="KAL2783477.1"/>
    </source>
</evidence>
<protein>
    <submittedName>
        <fullName evidence="8">Fungal-specific transcription factor domain-containing protein</fullName>
    </submittedName>
</protein>
<dbReference type="CDD" id="cd12148">
    <property type="entry name" value="fungal_TF_MHR"/>
    <property type="match status" value="1"/>
</dbReference>
<dbReference type="SUPFAM" id="SSF57701">
    <property type="entry name" value="Zn2/Cys6 DNA-binding domain"/>
    <property type="match status" value="1"/>
</dbReference>
<dbReference type="EMBL" id="JBFTWV010000233">
    <property type="protein sequence ID" value="KAL2783477.1"/>
    <property type="molecule type" value="Genomic_DNA"/>
</dbReference>
<proteinExistence type="predicted"/>
<dbReference type="InterPro" id="IPR001138">
    <property type="entry name" value="Zn2Cys6_DnaBD"/>
</dbReference>
<evidence type="ECO:0000313" key="9">
    <source>
        <dbReference type="Proteomes" id="UP001610563"/>
    </source>
</evidence>
<name>A0ABR4FK85_9EURO</name>
<dbReference type="PANTHER" id="PTHR47425">
    <property type="entry name" value="FARB-RELATED"/>
    <property type="match status" value="1"/>
</dbReference>
<sequence length="674" mass="74968">MSAKRYRSTIACHSCRSRKVRCSINATGIPCVRCAQDHAECVVGPPDEAARASRRSGLAHQRMHPTTNSPSARPDPPTYRTPISTRHVTQSPAASGNEGQDDIHNEERNGLEIAAAALGTSERIGNVPFYTGDKTGPVSTLSLVATGGPLPQHLLIPSSVSAPLRGEDRNYLASKGVFNLPSHEACECLLQAYFHHVHTIVPVIEADKILEFFHGGRLREYKLLLVWSMFFVAVNFVPSSICEREGYTSRKAMKAAMYTHAKCLYHNSGERDKIVLLQASLLLGFWHSEVDEHGQPWYWTGVAISLGQILGLYRDPDASRYNAAITDRQRQLWRRLWWTCFLRDRWLSLTLGRPLRIDLDDCDVPMPSVADMLYDFQHVPSLIFDGFIPDDLPLLAGYWIRLIDLTKLLGCVLGMKYKACSPQPSCQEIDVLEEEIIGCRPDDHDGASSPAARFYLHHLNLHYEALIITLYRPYLTNSVLDNPPPSQTQWRKSIWRKADAAASRTNDILESLAVESLLDHALPMTPPLLIPAMQVHLLRCRSGNALSKQLRLSKLNACMMVMEEFQKVYIVASIYRAIFAKAIYIVCPETRALNRDGDRGPAASGQLTIPPALPQSLPGEHAALTSPAPGPGPELTDMVDALMDESLPFNFWEAWNDIDGLGVLYPDGQAAHGL</sequence>
<evidence type="ECO:0000256" key="1">
    <source>
        <dbReference type="ARBA" id="ARBA00022723"/>
    </source>
</evidence>
<dbReference type="SMART" id="SM00906">
    <property type="entry name" value="Fungal_trans"/>
    <property type="match status" value="1"/>
</dbReference>
<dbReference type="Proteomes" id="UP001610563">
    <property type="component" value="Unassembled WGS sequence"/>
</dbReference>
<dbReference type="CDD" id="cd00067">
    <property type="entry name" value="GAL4"/>
    <property type="match status" value="1"/>
</dbReference>
<keyword evidence="4" id="KW-0804">Transcription</keyword>
<organism evidence="8 9">
    <name type="scientific">Aspergillus keveii</name>
    <dbReference type="NCBI Taxonomy" id="714993"/>
    <lineage>
        <taxon>Eukaryota</taxon>
        <taxon>Fungi</taxon>
        <taxon>Dikarya</taxon>
        <taxon>Ascomycota</taxon>
        <taxon>Pezizomycotina</taxon>
        <taxon>Eurotiomycetes</taxon>
        <taxon>Eurotiomycetidae</taxon>
        <taxon>Eurotiales</taxon>
        <taxon>Aspergillaceae</taxon>
        <taxon>Aspergillus</taxon>
        <taxon>Aspergillus subgen. Nidulantes</taxon>
    </lineage>
</organism>
<dbReference type="InterPro" id="IPR052761">
    <property type="entry name" value="Fungal_Detox/Toxin_TFs"/>
</dbReference>
<keyword evidence="9" id="KW-1185">Reference proteome</keyword>
<comment type="caution">
    <text evidence="8">The sequence shown here is derived from an EMBL/GenBank/DDBJ whole genome shotgun (WGS) entry which is preliminary data.</text>
</comment>
<feature type="compositionally biased region" description="Polar residues" evidence="6">
    <location>
        <begin position="81"/>
        <end position="98"/>
    </location>
</feature>
<evidence type="ECO:0000256" key="6">
    <source>
        <dbReference type="SAM" id="MobiDB-lite"/>
    </source>
</evidence>
<dbReference type="Pfam" id="PF04082">
    <property type="entry name" value="Fungal_trans"/>
    <property type="match status" value="1"/>
</dbReference>
<evidence type="ECO:0000256" key="3">
    <source>
        <dbReference type="ARBA" id="ARBA00023125"/>
    </source>
</evidence>
<keyword evidence="2" id="KW-0805">Transcription regulation</keyword>
<evidence type="ECO:0000256" key="5">
    <source>
        <dbReference type="ARBA" id="ARBA00023242"/>
    </source>
</evidence>
<dbReference type="InterPro" id="IPR036864">
    <property type="entry name" value="Zn2-C6_fun-type_DNA-bd_sf"/>
</dbReference>
<dbReference type="PANTHER" id="PTHR47425:SF3">
    <property type="entry name" value="ZN(II)2CYS6 TRANSCRIPTION FACTOR (EUROFUNG)"/>
    <property type="match status" value="1"/>
</dbReference>
<dbReference type="PROSITE" id="PS00463">
    <property type="entry name" value="ZN2_CY6_FUNGAL_1"/>
    <property type="match status" value="1"/>
</dbReference>
<dbReference type="Gene3D" id="4.10.240.10">
    <property type="entry name" value="Zn(2)-C6 fungal-type DNA-binding domain"/>
    <property type="match status" value="1"/>
</dbReference>
<keyword evidence="3" id="KW-0238">DNA-binding</keyword>
<evidence type="ECO:0000259" key="7">
    <source>
        <dbReference type="PROSITE" id="PS50048"/>
    </source>
</evidence>
<dbReference type="PROSITE" id="PS50048">
    <property type="entry name" value="ZN2_CY6_FUNGAL_2"/>
    <property type="match status" value="1"/>
</dbReference>
<keyword evidence="5" id="KW-0539">Nucleus</keyword>
<feature type="domain" description="Zn(2)-C6 fungal-type" evidence="7">
    <location>
        <begin position="11"/>
        <end position="43"/>
    </location>
</feature>
<dbReference type="InterPro" id="IPR007219">
    <property type="entry name" value="XnlR_reg_dom"/>
</dbReference>
<accession>A0ABR4FK85</accession>
<dbReference type="Pfam" id="PF00172">
    <property type="entry name" value="Zn_clus"/>
    <property type="match status" value="1"/>
</dbReference>
<feature type="region of interest" description="Disordered" evidence="6">
    <location>
        <begin position="52"/>
        <end position="104"/>
    </location>
</feature>
<reference evidence="8 9" key="1">
    <citation type="submission" date="2024-07" db="EMBL/GenBank/DDBJ databases">
        <title>Section-level genome sequencing and comparative genomics of Aspergillus sections Usti and Cavernicolus.</title>
        <authorList>
            <consortium name="Lawrence Berkeley National Laboratory"/>
            <person name="Nybo J.L."/>
            <person name="Vesth T.C."/>
            <person name="Theobald S."/>
            <person name="Frisvad J.C."/>
            <person name="Larsen T.O."/>
            <person name="Kjaerboelling I."/>
            <person name="Rothschild-Mancinelli K."/>
            <person name="Lyhne E.K."/>
            <person name="Kogle M.E."/>
            <person name="Barry K."/>
            <person name="Clum A."/>
            <person name="Na H."/>
            <person name="Ledsgaard L."/>
            <person name="Lin J."/>
            <person name="Lipzen A."/>
            <person name="Kuo A."/>
            <person name="Riley R."/>
            <person name="Mondo S."/>
            <person name="Labutti K."/>
            <person name="Haridas S."/>
            <person name="Pangalinan J."/>
            <person name="Salamov A.A."/>
            <person name="Simmons B.A."/>
            <person name="Magnuson J.K."/>
            <person name="Chen J."/>
            <person name="Drula E."/>
            <person name="Henrissat B."/>
            <person name="Wiebenga A."/>
            <person name="Lubbers R.J."/>
            <person name="Gomes A.C."/>
            <person name="Makela M.R."/>
            <person name="Stajich J."/>
            <person name="Grigoriev I.V."/>
            <person name="Mortensen U.H."/>
            <person name="De Vries R.P."/>
            <person name="Baker S.E."/>
            <person name="Andersen M.R."/>
        </authorList>
    </citation>
    <scope>NUCLEOTIDE SEQUENCE [LARGE SCALE GENOMIC DNA]</scope>
    <source>
        <strain evidence="8 9">CBS 209.92</strain>
    </source>
</reference>